<evidence type="ECO:0000313" key="3">
    <source>
        <dbReference type="Proteomes" id="UP001148018"/>
    </source>
</evidence>
<reference evidence="2" key="1">
    <citation type="submission" date="2022-07" db="EMBL/GenBank/DDBJ databases">
        <title>Chromosome-level genome of Muraenolepis orangiensis.</title>
        <authorList>
            <person name="Kim J."/>
        </authorList>
    </citation>
    <scope>NUCLEOTIDE SEQUENCE</scope>
    <source>
        <strain evidence="2">KU_S4_2022</strain>
        <tissue evidence="2">Muscle</tissue>
    </source>
</reference>
<comment type="caution">
    <text evidence="2">The sequence shown here is derived from an EMBL/GenBank/DDBJ whole genome shotgun (WGS) entry which is preliminary data.</text>
</comment>
<feature type="compositionally biased region" description="Pro residues" evidence="1">
    <location>
        <begin position="136"/>
        <end position="149"/>
    </location>
</feature>
<accession>A0A9Q0DFJ6</accession>
<name>A0A9Q0DFJ6_9TELE</name>
<sequence>MSADSRADATWRSPWGTTLEETAGPEVRPRQQGLRSEAAMGGGGTFVLGLLIHRRGPESTCGENPTRRRRDPLDRPLRADGVFTVELCLWPYRFPPGIMSPLSLGPDRWCHMTSDSCAAAADPPATRHPDSHPARHPLPFPPTTPPPFRDPLRPNV</sequence>
<evidence type="ECO:0000256" key="1">
    <source>
        <dbReference type="SAM" id="MobiDB-lite"/>
    </source>
</evidence>
<feature type="region of interest" description="Disordered" evidence="1">
    <location>
        <begin position="55"/>
        <end position="76"/>
    </location>
</feature>
<feature type="region of interest" description="Disordered" evidence="1">
    <location>
        <begin position="1"/>
        <end position="40"/>
    </location>
</feature>
<proteinExistence type="predicted"/>
<organism evidence="2 3">
    <name type="scientific">Muraenolepis orangiensis</name>
    <name type="common">Patagonian moray cod</name>
    <dbReference type="NCBI Taxonomy" id="630683"/>
    <lineage>
        <taxon>Eukaryota</taxon>
        <taxon>Metazoa</taxon>
        <taxon>Chordata</taxon>
        <taxon>Craniata</taxon>
        <taxon>Vertebrata</taxon>
        <taxon>Euteleostomi</taxon>
        <taxon>Actinopterygii</taxon>
        <taxon>Neopterygii</taxon>
        <taxon>Teleostei</taxon>
        <taxon>Neoteleostei</taxon>
        <taxon>Acanthomorphata</taxon>
        <taxon>Zeiogadaria</taxon>
        <taxon>Gadariae</taxon>
        <taxon>Gadiformes</taxon>
        <taxon>Muraenolepidoidei</taxon>
        <taxon>Muraenolepididae</taxon>
        <taxon>Muraenolepis</taxon>
    </lineage>
</organism>
<dbReference type="Proteomes" id="UP001148018">
    <property type="component" value="Unassembled WGS sequence"/>
</dbReference>
<dbReference type="EMBL" id="JANIIK010000116">
    <property type="protein sequence ID" value="KAJ3587685.1"/>
    <property type="molecule type" value="Genomic_DNA"/>
</dbReference>
<protein>
    <submittedName>
        <fullName evidence="2">Uncharacterized protein</fullName>
    </submittedName>
</protein>
<evidence type="ECO:0000313" key="2">
    <source>
        <dbReference type="EMBL" id="KAJ3587685.1"/>
    </source>
</evidence>
<dbReference type="AlphaFoldDB" id="A0A9Q0DFJ6"/>
<gene>
    <name evidence="2" type="ORF">NHX12_011282</name>
</gene>
<feature type="region of interest" description="Disordered" evidence="1">
    <location>
        <begin position="118"/>
        <end position="156"/>
    </location>
</feature>
<keyword evidence="3" id="KW-1185">Reference proteome</keyword>